<dbReference type="GO" id="GO:0016020">
    <property type="term" value="C:membrane"/>
    <property type="evidence" value="ECO:0007669"/>
    <property type="project" value="UniProtKB-SubCell"/>
</dbReference>
<gene>
    <name evidence="6" type="ORF">FPZ44_23945</name>
</gene>
<keyword evidence="7" id="KW-1185">Reference proteome</keyword>
<comment type="subcellular location">
    <subcellularLocation>
        <location evidence="1">Membrane</location>
        <topology evidence="1">Multi-pass membrane protein</topology>
    </subcellularLocation>
</comment>
<feature type="transmembrane region" description="Helical" evidence="5">
    <location>
        <begin position="12"/>
        <end position="29"/>
    </location>
</feature>
<protein>
    <submittedName>
        <fullName evidence="6">PQ-loop repeat-containing protein</fullName>
    </submittedName>
</protein>
<dbReference type="Proteomes" id="UP000318102">
    <property type="component" value="Unassembled WGS sequence"/>
</dbReference>
<name>A0A559IEW1_9BACL</name>
<comment type="caution">
    <text evidence="6">The sequence shown here is derived from an EMBL/GenBank/DDBJ whole genome shotgun (WGS) entry which is preliminary data.</text>
</comment>
<evidence type="ECO:0000256" key="1">
    <source>
        <dbReference type="ARBA" id="ARBA00004141"/>
    </source>
</evidence>
<evidence type="ECO:0000256" key="3">
    <source>
        <dbReference type="ARBA" id="ARBA00022989"/>
    </source>
</evidence>
<proteinExistence type="predicted"/>
<dbReference type="EMBL" id="VNJK01000006">
    <property type="protein sequence ID" value="TVX86003.1"/>
    <property type="molecule type" value="Genomic_DNA"/>
</dbReference>
<dbReference type="Gene3D" id="1.20.1280.290">
    <property type="match status" value="1"/>
</dbReference>
<evidence type="ECO:0000313" key="7">
    <source>
        <dbReference type="Proteomes" id="UP000318102"/>
    </source>
</evidence>
<organism evidence="6 7">
    <name type="scientific">Paenibacillus agilis</name>
    <dbReference type="NCBI Taxonomy" id="3020863"/>
    <lineage>
        <taxon>Bacteria</taxon>
        <taxon>Bacillati</taxon>
        <taxon>Bacillota</taxon>
        <taxon>Bacilli</taxon>
        <taxon>Bacillales</taxon>
        <taxon>Paenibacillaceae</taxon>
        <taxon>Paenibacillus</taxon>
    </lineage>
</organism>
<sequence>MSRRILTMDSFLLDIVPMLATIFLTICYFPQIVKNYKTKDVSSMSMPFWILLIVAISLLTVNAFVIFIKFGTFGYLVTEILNLALAVTVLAQVIIYRKKKK</sequence>
<dbReference type="InterPro" id="IPR006603">
    <property type="entry name" value="PQ-loop_rpt"/>
</dbReference>
<evidence type="ECO:0000256" key="2">
    <source>
        <dbReference type="ARBA" id="ARBA00022692"/>
    </source>
</evidence>
<reference evidence="6 7" key="1">
    <citation type="submission" date="2019-07" db="EMBL/GenBank/DDBJ databases">
        <authorList>
            <person name="Kim J."/>
        </authorList>
    </citation>
    <scope>NUCLEOTIDE SEQUENCE [LARGE SCALE GENOMIC DNA]</scope>
    <source>
        <strain evidence="6 7">N4</strain>
    </source>
</reference>
<keyword evidence="4 5" id="KW-0472">Membrane</keyword>
<dbReference type="Pfam" id="PF04193">
    <property type="entry name" value="PQ-loop"/>
    <property type="match status" value="1"/>
</dbReference>
<feature type="transmembrane region" description="Helical" evidence="5">
    <location>
        <begin position="74"/>
        <end position="96"/>
    </location>
</feature>
<evidence type="ECO:0000256" key="4">
    <source>
        <dbReference type="ARBA" id="ARBA00023136"/>
    </source>
</evidence>
<keyword evidence="3 5" id="KW-1133">Transmembrane helix</keyword>
<dbReference type="AlphaFoldDB" id="A0A559IEW1"/>
<keyword evidence="2 5" id="KW-0812">Transmembrane</keyword>
<accession>A0A559IEW1</accession>
<evidence type="ECO:0000313" key="6">
    <source>
        <dbReference type="EMBL" id="TVX86003.1"/>
    </source>
</evidence>
<evidence type="ECO:0000256" key="5">
    <source>
        <dbReference type="SAM" id="Phobius"/>
    </source>
</evidence>
<feature type="transmembrane region" description="Helical" evidence="5">
    <location>
        <begin position="49"/>
        <end position="68"/>
    </location>
</feature>